<keyword evidence="2" id="KW-0812">Transmembrane</keyword>
<accession>A0AAU6NYX3</accession>
<sequence length="166" mass="19805">MKDNRDLILEFLSENRDRHFDQRDLKQKLFPELNKDQVKEFLYQIIDFKPNLMRVYNESNIGILPVQYSGLIDDFISSGGFTKIKSDIKTDSDIEKQKNKLDLEIKILQKDKLEYEETIREQNDRIRNLTEDLKFISLIQKYWWVILTCIGIGWSLGEILDKLGWT</sequence>
<dbReference type="EMBL" id="CP136924">
    <property type="protein sequence ID" value="WXA02425.1"/>
    <property type="molecule type" value="Genomic_DNA"/>
</dbReference>
<evidence type="ECO:0000256" key="1">
    <source>
        <dbReference type="SAM" id="Coils"/>
    </source>
</evidence>
<gene>
    <name evidence="4" type="ORF">R3L15_09785</name>
    <name evidence="3" type="ORF">R3L16_11800</name>
</gene>
<evidence type="ECO:0000313" key="3">
    <source>
        <dbReference type="EMBL" id="WXA02425.1"/>
    </source>
</evidence>
<dbReference type="Proteomes" id="UP001368318">
    <property type="component" value="Chromosome"/>
</dbReference>
<proteinExistence type="predicted"/>
<dbReference type="RefSeq" id="WP_338731410.1">
    <property type="nucleotide sequence ID" value="NZ_CP136924.1"/>
</dbReference>
<organism evidence="3 5">
    <name type="scientific">Mangrovimonas cancribranchiae</name>
    <dbReference type="NCBI Taxonomy" id="3080055"/>
    <lineage>
        <taxon>Bacteria</taxon>
        <taxon>Pseudomonadati</taxon>
        <taxon>Bacteroidota</taxon>
        <taxon>Flavobacteriia</taxon>
        <taxon>Flavobacteriales</taxon>
        <taxon>Flavobacteriaceae</taxon>
        <taxon>Mangrovimonas</taxon>
    </lineage>
</organism>
<dbReference type="EMBL" id="CP136925">
    <property type="protein sequence ID" value="WXA12413.1"/>
    <property type="molecule type" value="Genomic_DNA"/>
</dbReference>
<keyword evidence="2" id="KW-0472">Membrane</keyword>
<keyword evidence="1" id="KW-0175">Coiled coil</keyword>
<evidence type="ECO:0000313" key="4">
    <source>
        <dbReference type="EMBL" id="WXA12413.1"/>
    </source>
</evidence>
<evidence type="ECO:0000256" key="2">
    <source>
        <dbReference type="SAM" id="Phobius"/>
    </source>
</evidence>
<feature type="transmembrane region" description="Helical" evidence="2">
    <location>
        <begin position="142"/>
        <end position="160"/>
    </location>
</feature>
<name>A0AAU6NYX3_9FLAO</name>
<keyword evidence="2" id="KW-1133">Transmembrane helix</keyword>
<evidence type="ECO:0000313" key="5">
    <source>
        <dbReference type="Proteomes" id="UP001368318"/>
    </source>
</evidence>
<dbReference type="AlphaFoldDB" id="A0AAU6NYX3"/>
<feature type="coiled-coil region" evidence="1">
    <location>
        <begin position="98"/>
        <end position="132"/>
    </location>
</feature>
<reference evidence="3 5" key="1">
    <citation type="submission" date="2023-10" db="EMBL/GenBank/DDBJ databases">
        <title>Culture-based analysis of two novel bacteria associated with mangrove crab gills.</title>
        <authorList>
            <person name="Yang X."/>
            <person name="Garuglieri E."/>
            <person name="Van Goethem M.W."/>
            <person name="Fusi M."/>
            <person name="Marasco R."/>
            <person name="Daffonchio D.G."/>
        </authorList>
    </citation>
    <scope>NUCLEOTIDE SEQUENCE [LARGE SCALE GENOMIC DNA]</scope>
    <source>
        <strain evidence="4">UG2-1</strain>
        <strain evidence="3">UG2-2</strain>
        <strain evidence="5">UG2_2</strain>
    </source>
</reference>
<evidence type="ECO:0008006" key="6">
    <source>
        <dbReference type="Google" id="ProtNLM"/>
    </source>
</evidence>
<keyword evidence="5" id="KW-1185">Reference proteome</keyword>
<dbReference type="KEGG" id="mcaa:R3L15_09785"/>
<protein>
    <recommendedName>
        <fullName evidence="6">DUF1640 domain-containing protein</fullName>
    </recommendedName>
</protein>